<reference evidence="2" key="1">
    <citation type="submission" date="2022-11" db="EMBL/GenBank/DDBJ databases">
        <authorList>
            <person name="Petersen C."/>
        </authorList>
    </citation>
    <scope>NUCLEOTIDE SEQUENCE</scope>
    <source>
        <strain evidence="2">IBT 21917</strain>
    </source>
</reference>
<comment type="caution">
    <text evidence="2">The sequence shown here is derived from an EMBL/GenBank/DDBJ whole genome shotgun (WGS) entry which is preliminary data.</text>
</comment>
<gene>
    <name evidence="2" type="ORF">N7492_007538</name>
</gene>
<feature type="region of interest" description="Disordered" evidence="1">
    <location>
        <begin position="1"/>
        <end position="31"/>
    </location>
</feature>
<evidence type="ECO:0000256" key="1">
    <source>
        <dbReference type="SAM" id="MobiDB-lite"/>
    </source>
</evidence>
<feature type="compositionally biased region" description="Low complexity" evidence="1">
    <location>
        <begin position="121"/>
        <end position="142"/>
    </location>
</feature>
<evidence type="ECO:0000313" key="2">
    <source>
        <dbReference type="EMBL" id="KAJ5162146.1"/>
    </source>
</evidence>
<proteinExistence type="predicted"/>
<dbReference type="EMBL" id="JAPQKO010000005">
    <property type="protein sequence ID" value="KAJ5162146.1"/>
    <property type="molecule type" value="Genomic_DNA"/>
</dbReference>
<keyword evidence="3" id="KW-1185">Reference proteome</keyword>
<dbReference type="AlphaFoldDB" id="A0A9W9I267"/>
<feature type="region of interest" description="Disordered" evidence="1">
    <location>
        <begin position="121"/>
        <end position="145"/>
    </location>
</feature>
<organism evidence="2 3">
    <name type="scientific">Penicillium capsulatum</name>
    <dbReference type="NCBI Taxonomy" id="69766"/>
    <lineage>
        <taxon>Eukaryota</taxon>
        <taxon>Fungi</taxon>
        <taxon>Dikarya</taxon>
        <taxon>Ascomycota</taxon>
        <taxon>Pezizomycotina</taxon>
        <taxon>Eurotiomycetes</taxon>
        <taxon>Eurotiomycetidae</taxon>
        <taxon>Eurotiales</taxon>
        <taxon>Aspergillaceae</taxon>
        <taxon>Penicillium</taxon>
    </lineage>
</organism>
<protein>
    <submittedName>
        <fullName evidence="2">Uncharacterized protein</fullName>
    </submittedName>
</protein>
<sequence length="313" mass="34043">MLGNAASDRDLDLARPVGCPPGDGSGRLEGRGNECLWRPQVDAGPEQHDPIIVFHLTSSSSSPFSLPSAPQTAPPAPTSTGLRTVRSQHSSHRVNTGARMASSSLSSFEAAQVLQAVMSLPTSAPPTSTTPTSITPTSTTPTLAADVPPAATITTTAATTAARGPYQVTIKAIWETEHRVDIWEAGTRVDTARELDYFLEYCTTHNIQLSEPVQTMHLNPMEVQSMAEFEDKIGHMYSFIPLGITLHDKFLAWEGPGGRPESSSMRREWETTRKTLMNPSNTNFVLRVIFRCVGEAGGLINQVVMARSEEWHY</sequence>
<accession>A0A9W9I267</accession>
<feature type="compositionally biased region" description="Low complexity" evidence="1">
    <location>
        <begin position="59"/>
        <end position="71"/>
    </location>
</feature>
<feature type="region of interest" description="Disordered" evidence="1">
    <location>
        <begin position="59"/>
        <end position="101"/>
    </location>
</feature>
<evidence type="ECO:0000313" key="3">
    <source>
        <dbReference type="Proteomes" id="UP001146351"/>
    </source>
</evidence>
<reference evidence="2" key="2">
    <citation type="journal article" date="2023" name="IMA Fungus">
        <title>Comparative genomic study of the Penicillium genus elucidates a diverse pangenome and 15 lateral gene transfer events.</title>
        <authorList>
            <person name="Petersen C."/>
            <person name="Sorensen T."/>
            <person name="Nielsen M.R."/>
            <person name="Sondergaard T.E."/>
            <person name="Sorensen J.L."/>
            <person name="Fitzpatrick D.A."/>
            <person name="Frisvad J.C."/>
            <person name="Nielsen K.L."/>
        </authorList>
    </citation>
    <scope>NUCLEOTIDE SEQUENCE</scope>
    <source>
        <strain evidence="2">IBT 21917</strain>
    </source>
</reference>
<name>A0A9W9I267_9EURO</name>
<dbReference type="Proteomes" id="UP001146351">
    <property type="component" value="Unassembled WGS sequence"/>
</dbReference>